<dbReference type="PANTHER" id="PTHR43297:SF2">
    <property type="entry name" value="DIPEPTIDE TRANSPORT ATP-BINDING PROTEIN DPPD"/>
    <property type="match status" value="1"/>
</dbReference>
<comment type="caution">
    <text evidence="7">The sequence shown here is derived from an EMBL/GenBank/DDBJ whole genome shotgun (WGS) entry which is preliminary data.</text>
</comment>
<evidence type="ECO:0000313" key="8">
    <source>
        <dbReference type="Proteomes" id="UP000694287"/>
    </source>
</evidence>
<name>A0ABS6UQY0_9PSEU</name>
<reference evidence="7 8" key="1">
    <citation type="submission" date="2020-11" db="EMBL/GenBank/DDBJ databases">
        <title>Pseudonocardia abyssalis sp. nov. and Pseudonocardia oceani sp. nov., description and phylogenomic analysis of two novel actinomycetes isolated from the deep Southern Ocean.</title>
        <authorList>
            <person name="Parra J."/>
        </authorList>
    </citation>
    <scope>NUCLEOTIDE SEQUENCE [LARGE SCALE GENOMIC DNA]</scope>
    <source>
        <strain evidence="7 8">KRD-168</strain>
    </source>
</reference>
<organism evidence="7 8">
    <name type="scientific">Pseudonocardia abyssalis</name>
    <dbReference type="NCBI Taxonomy" id="2792008"/>
    <lineage>
        <taxon>Bacteria</taxon>
        <taxon>Bacillati</taxon>
        <taxon>Actinomycetota</taxon>
        <taxon>Actinomycetes</taxon>
        <taxon>Pseudonocardiales</taxon>
        <taxon>Pseudonocardiaceae</taxon>
        <taxon>Pseudonocardia</taxon>
    </lineage>
</organism>
<evidence type="ECO:0000256" key="3">
    <source>
        <dbReference type="ARBA" id="ARBA00022448"/>
    </source>
</evidence>
<dbReference type="InterPro" id="IPR050388">
    <property type="entry name" value="ABC_Ni/Peptide_Import"/>
</dbReference>
<dbReference type="GO" id="GO:0005524">
    <property type="term" value="F:ATP binding"/>
    <property type="evidence" value="ECO:0007669"/>
    <property type="project" value="UniProtKB-KW"/>
</dbReference>
<dbReference type="InterPro" id="IPR003439">
    <property type="entry name" value="ABC_transporter-like_ATP-bd"/>
</dbReference>
<keyword evidence="7" id="KW-0067">ATP-binding</keyword>
<evidence type="ECO:0000256" key="4">
    <source>
        <dbReference type="ARBA" id="ARBA00022475"/>
    </source>
</evidence>
<dbReference type="PROSITE" id="PS50893">
    <property type="entry name" value="ABC_TRANSPORTER_2"/>
    <property type="match status" value="2"/>
</dbReference>
<feature type="domain" description="ABC transporter" evidence="6">
    <location>
        <begin position="263"/>
        <end position="478"/>
    </location>
</feature>
<keyword evidence="8" id="KW-1185">Reference proteome</keyword>
<dbReference type="RefSeq" id="WP_218604572.1">
    <property type="nucleotide sequence ID" value="NZ_JADQDJ010000236.1"/>
</dbReference>
<dbReference type="Proteomes" id="UP000694287">
    <property type="component" value="Unassembled WGS sequence"/>
</dbReference>
<sequence length="479" mass="50100">MNAPLQITGLTVRYPGGRVALDGVDLTVGAGERWAVVGRSGSGKTTLVRAVLGLLPPGTHVSGSVRVGGREVLGAPDAELRALRGLVVGYVPQDPFAACDPLRTVGHHVAQAWAAHRCRPPDGAVPAALQRVGIPDAERRHGQHPHQWSGGMLQRATLVAATAHTPLLTLADEPTSALDAELADDVLDLVRRTCGALLLISHDLALVARHAGSVLVLGEGRVVEHGTSATLLRAPAAPETRLLVAASAPEPRAGPAVPGPVVAGVRGIVRRYGPVTAVDGVDLDVAAGEVVGVIGRSGSGKSTLARLVGGMERPDAGTVHLHGNRPGFVMPVFQDPVASLDRRWPLWRTLAEPRRARGERHSRRRLRDLAAEALDRVGLAGVDVDRVPGTLSTGQAQRVAIARALLARPALLIADEPTASLDVAAATAIAALLRTIADDGAALLVVSHEEARLRSYADRVIRMRAGRLAEGEVQDRAVH</sequence>
<protein>
    <submittedName>
        <fullName evidence="7">ABC transporter ATP-binding protein</fullName>
    </submittedName>
</protein>
<dbReference type="EMBL" id="JADQDK010000001">
    <property type="protein sequence ID" value="MBW0134673.1"/>
    <property type="molecule type" value="Genomic_DNA"/>
</dbReference>
<dbReference type="PANTHER" id="PTHR43297">
    <property type="entry name" value="OLIGOPEPTIDE TRANSPORT ATP-BINDING PROTEIN APPD"/>
    <property type="match status" value="1"/>
</dbReference>
<evidence type="ECO:0000313" key="7">
    <source>
        <dbReference type="EMBL" id="MBW0134673.1"/>
    </source>
</evidence>
<keyword evidence="5" id="KW-0472">Membrane</keyword>
<dbReference type="InterPro" id="IPR003593">
    <property type="entry name" value="AAA+_ATPase"/>
</dbReference>
<comment type="subcellular location">
    <subcellularLocation>
        <location evidence="1">Cell membrane</location>
        <topology evidence="1">Peripheral membrane protein</topology>
    </subcellularLocation>
</comment>
<keyword evidence="3" id="KW-0813">Transport</keyword>
<dbReference type="SMART" id="SM00382">
    <property type="entry name" value="AAA"/>
    <property type="match status" value="2"/>
</dbReference>
<evidence type="ECO:0000256" key="5">
    <source>
        <dbReference type="ARBA" id="ARBA00023136"/>
    </source>
</evidence>
<keyword evidence="7" id="KW-0547">Nucleotide-binding</keyword>
<evidence type="ECO:0000256" key="2">
    <source>
        <dbReference type="ARBA" id="ARBA00005417"/>
    </source>
</evidence>
<feature type="domain" description="ABC transporter" evidence="6">
    <location>
        <begin position="5"/>
        <end position="244"/>
    </location>
</feature>
<dbReference type="Pfam" id="PF00005">
    <property type="entry name" value="ABC_tran"/>
    <property type="match status" value="2"/>
</dbReference>
<keyword evidence="4" id="KW-1003">Cell membrane</keyword>
<comment type="similarity">
    <text evidence="2">Belongs to the ABC transporter superfamily.</text>
</comment>
<gene>
    <name evidence="7" type="ORF">I4I81_10425</name>
</gene>
<accession>A0ABS6UQY0</accession>
<proteinExistence type="inferred from homology"/>
<evidence type="ECO:0000259" key="6">
    <source>
        <dbReference type="PROSITE" id="PS50893"/>
    </source>
</evidence>
<evidence type="ECO:0000256" key="1">
    <source>
        <dbReference type="ARBA" id="ARBA00004202"/>
    </source>
</evidence>
<dbReference type="CDD" id="cd03257">
    <property type="entry name" value="ABC_NikE_OppD_transporters"/>
    <property type="match status" value="1"/>
</dbReference>